<name>A0ABU2JG81_9ACTN</name>
<dbReference type="InterPro" id="IPR015424">
    <property type="entry name" value="PyrdxlP-dep_Trfase"/>
</dbReference>
<gene>
    <name evidence="4" type="ORF">RM423_21745</name>
</gene>
<dbReference type="CDD" id="cd00610">
    <property type="entry name" value="OAT_like"/>
    <property type="match status" value="1"/>
</dbReference>
<dbReference type="SUPFAM" id="SSF56112">
    <property type="entry name" value="Protein kinase-like (PK-like)"/>
    <property type="match status" value="1"/>
</dbReference>
<dbReference type="InterPro" id="IPR049704">
    <property type="entry name" value="Aminotrans_3_PPA_site"/>
</dbReference>
<keyword evidence="5" id="KW-1185">Reference proteome</keyword>
<comment type="caution">
    <text evidence="4">The sequence shown here is derived from an EMBL/GenBank/DDBJ whole genome shotgun (WGS) entry which is preliminary data.</text>
</comment>
<keyword evidence="2" id="KW-0663">Pyridoxal phosphate</keyword>
<dbReference type="PROSITE" id="PS00600">
    <property type="entry name" value="AA_TRANSFER_CLASS_3"/>
    <property type="match status" value="1"/>
</dbReference>
<dbReference type="Gene3D" id="3.90.1200.10">
    <property type="match status" value="1"/>
</dbReference>
<dbReference type="RefSeq" id="WP_311425145.1">
    <property type="nucleotide sequence ID" value="NZ_JAVREH010000063.1"/>
</dbReference>
<dbReference type="Pfam" id="PF00202">
    <property type="entry name" value="Aminotran_3"/>
    <property type="match status" value="1"/>
</dbReference>
<dbReference type="SUPFAM" id="SSF53383">
    <property type="entry name" value="PLP-dependent transferases"/>
    <property type="match status" value="1"/>
</dbReference>
<sequence length="1005" mass="108185">MSFAVTTPPDAPSTGGRVRASVLTAALRQEYAIEVTGQQTLGGEVDQNTRIEAADGISYFARVTPGAVDSPGIRWQNELLLHLAETVPALPVPRLYPSITGRFAVELSDDHGQPVTLRVMSWLPGRTLAEAPHHSPALLRELGQTAGRISAGLASMPAPDQSGTHEWDLRRARQIVEASIDAVAETDRRSHVETALAWYDRIDLTDLPQGVVHHDLNDANILVSYDDDGDLRISGVVDVGDALHTVRVAEVAIAVAYAMVRKDDPLRAATEVVAGFYAAAPLTAQELAVVYPLALARLCMNAVTWSQRIVDSGSDYGRSRMRHTWPTLARLVQIHPVVAEAAFRLACDLPITEAETRLAAVSDAAAGSQFQSAALVDLRPASDLFDERDWTSATDVAAALTETRDVSDAPLYVPHLTASMLRAAQRAVGTAEPATVQLGAAVLAPAGTVVLAPLAGQVERRADPLVLRHEQDGLTFRSCWWGISPSLDPGEHIAVGHPLGPIAAPSGPGTAVGENLLGSGLQVQLVASAGLASMPPPRFIRAADRASWQRISPDPAALLGLSSAPATEPTIGQVLASRRQHIASSQRHYYREPMNLVRGRDVWFYDEDARAYLDSLNNVTHVGHAEPRITAAATRQLRKLNTNSRFVYPQIASYTEKLVATLPALLEVVFLVGSGSEANDLALRIARQVTGRQHIVNIDGAYHGNTGWVTGISPNRYKGPGGQGAPPTTHEVTIPDRYRGAYGYDDPQAGPKYAAQAAAVIERISGDGRRPAAFIAESLMGTAGNIVHPPQYLADSFAAARRAGALCISDEVQVGVGRLGPWWGFQLQQVIPDIVTMGKPLGNGHPLAAVVTTRAIADAFDTGMKYFNTFGGNPVSCAIGEMVLDIVSRDNLRERAVAVGGYFADSLRQLQSRHELIGDVRAEGLYLGVELVRDRTNKEPARDEAFAITEMAKERGVIVFPNGVYDNVLKIKPPMTFARHHVDLYVEALDDILSRLEAIARDRRQ</sequence>
<keyword evidence="4" id="KW-0808">Transferase</keyword>
<dbReference type="EMBL" id="JAVREH010000063">
    <property type="protein sequence ID" value="MDT0264002.1"/>
    <property type="molecule type" value="Genomic_DNA"/>
</dbReference>
<reference evidence="5" key="1">
    <citation type="submission" date="2023-07" db="EMBL/GenBank/DDBJ databases">
        <title>30 novel species of actinomycetes from the DSMZ collection.</title>
        <authorList>
            <person name="Nouioui I."/>
        </authorList>
    </citation>
    <scope>NUCLEOTIDE SEQUENCE [LARGE SCALE GENOMIC DNA]</scope>
    <source>
        <strain evidence="5">DSM 44399</strain>
    </source>
</reference>
<accession>A0ABU2JG81</accession>
<dbReference type="InterPro" id="IPR005814">
    <property type="entry name" value="Aminotrans_3"/>
</dbReference>
<dbReference type="GO" id="GO:0008483">
    <property type="term" value="F:transaminase activity"/>
    <property type="evidence" value="ECO:0007669"/>
    <property type="project" value="UniProtKB-KW"/>
</dbReference>
<dbReference type="Pfam" id="PF01636">
    <property type="entry name" value="APH"/>
    <property type="match status" value="1"/>
</dbReference>
<dbReference type="InterPro" id="IPR015421">
    <property type="entry name" value="PyrdxlP-dep_Trfase_major"/>
</dbReference>
<dbReference type="PANTHER" id="PTHR45688">
    <property type="match status" value="1"/>
</dbReference>
<evidence type="ECO:0000313" key="5">
    <source>
        <dbReference type="Proteomes" id="UP001183176"/>
    </source>
</evidence>
<feature type="domain" description="Aminoglycoside phosphotransferase" evidence="3">
    <location>
        <begin position="42"/>
        <end position="271"/>
    </location>
</feature>
<comment type="similarity">
    <text evidence="1">Belongs to the class-III pyridoxal-phosphate-dependent aminotransferase family.</text>
</comment>
<dbReference type="Gene3D" id="3.40.640.10">
    <property type="entry name" value="Type I PLP-dependent aspartate aminotransferase-like (Major domain)"/>
    <property type="match status" value="1"/>
</dbReference>
<evidence type="ECO:0000259" key="3">
    <source>
        <dbReference type="Pfam" id="PF01636"/>
    </source>
</evidence>
<dbReference type="InterPro" id="IPR011009">
    <property type="entry name" value="Kinase-like_dom_sf"/>
</dbReference>
<dbReference type="Proteomes" id="UP001183176">
    <property type="component" value="Unassembled WGS sequence"/>
</dbReference>
<proteinExistence type="inferred from homology"/>
<keyword evidence="4" id="KW-0032">Aminotransferase</keyword>
<organism evidence="4 5">
    <name type="scientific">Jatrophihabitans lederbergiae</name>
    <dbReference type="NCBI Taxonomy" id="3075547"/>
    <lineage>
        <taxon>Bacteria</taxon>
        <taxon>Bacillati</taxon>
        <taxon>Actinomycetota</taxon>
        <taxon>Actinomycetes</taxon>
        <taxon>Jatrophihabitantales</taxon>
        <taxon>Jatrophihabitantaceae</taxon>
        <taxon>Jatrophihabitans</taxon>
    </lineage>
</organism>
<evidence type="ECO:0000313" key="4">
    <source>
        <dbReference type="EMBL" id="MDT0264002.1"/>
    </source>
</evidence>
<dbReference type="Gene3D" id="3.90.1150.10">
    <property type="entry name" value="Aspartate Aminotransferase, domain 1"/>
    <property type="match status" value="1"/>
</dbReference>
<dbReference type="PANTHER" id="PTHR45688:SF13">
    <property type="entry name" value="ALANINE--GLYOXYLATE AMINOTRANSFERASE 2-LIKE"/>
    <property type="match status" value="1"/>
</dbReference>
<evidence type="ECO:0000256" key="1">
    <source>
        <dbReference type="ARBA" id="ARBA00008954"/>
    </source>
</evidence>
<evidence type="ECO:0000256" key="2">
    <source>
        <dbReference type="ARBA" id="ARBA00022898"/>
    </source>
</evidence>
<protein>
    <submittedName>
        <fullName evidence="4">Aminotransferase class III-fold pyridoxal phosphate-dependent enzyme</fullName>
    </submittedName>
</protein>
<dbReference type="InterPro" id="IPR002575">
    <property type="entry name" value="Aminoglycoside_PTrfase"/>
</dbReference>
<dbReference type="InterPro" id="IPR015422">
    <property type="entry name" value="PyrdxlP-dep_Trfase_small"/>
</dbReference>